<dbReference type="NCBIfam" id="TIGR03696">
    <property type="entry name" value="Rhs_assc_core"/>
    <property type="match status" value="1"/>
</dbReference>
<dbReference type="PANTHER" id="PTHR32305:SF15">
    <property type="entry name" value="PROTEIN RHSA-RELATED"/>
    <property type="match status" value="1"/>
</dbReference>
<dbReference type="Gene3D" id="2.180.10.10">
    <property type="entry name" value="RHS repeat-associated core"/>
    <property type="match status" value="3"/>
</dbReference>
<dbReference type="Proteomes" id="UP000075502">
    <property type="component" value="Unassembled WGS sequence"/>
</dbReference>
<evidence type="ECO:0000313" key="5">
    <source>
        <dbReference type="EMBL" id="KYG11064.1"/>
    </source>
</evidence>
<dbReference type="Pfam" id="PF20148">
    <property type="entry name" value="DUF6531"/>
    <property type="match status" value="1"/>
</dbReference>
<evidence type="ECO:0000256" key="2">
    <source>
        <dbReference type="SAM" id="MobiDB-lite"/>
    </source>
</evidence>
<dbReference type="InterPro" id="IPR006530">
    <property type="entry name" value="YD"/>
</dbReference>
<feature type="domain" description="Teneurin-like YD-shell" evidence="4">
    <location>
        <begin position="783"/>
        <end position="1019"/>
    </location>
</feature>
<comment type="caution">
    <text evidence="5">The sequence shown here is derived from an EMBL/GenBank/DDBJ whole genome shotgun (WGS) entry which is preliminary data.</text>
</comment>
<accession>A0A150U2G9</accession>
<feature type="domain" description="Teneurin-like YD-shell" evidence="4">
    <location>
        <begin position="548"/>
        <end position="696"/>
    </location>
</feature>
<dbReference type="InterPro" id="IPR056823">
    <property type="entry name" value="TEN-like_YD-shell"/>
</dbReference>
<dbReference type="InterPro" id="IPR045351">
    <property type="entry name" value="DUF6531"/>
</dbReference>
<name>A0A150U2G9_SORCE</name>
<evidence type="ECO:0000259" key="4">
    <source>
        <dbReference type="Pfam" id="PF25023"/>
    </source>
</evidence>
<dbReference type="NCBIfam" id="TIGR01643">
    <property type="entry name" value="YD_repeat_2x"/>
    <property type="match status" value="5"/>
</dbReference>
<evidence type="ECO:0000259" key="3">
    <source>
        <dbReference type="Pfam" id="PF20148"/>
    </source>
</evidence>
<dbReference type="InterPro" id="IPR050708">
    <property type="entry name" value="T6SS_VgrG/RHS"/>
</dbReference>
<organism evidence="5 6">
    <name type="scientific">Sorangium cellulosum</name>
    <name type="common">Polyangium cellulosum</name>
    <dbReference type="NCBI Taxonomy" id="56"/>
    <lineage>
        <taxon>Bacteria</taxon>
        <taxon>Pseudomonadati</taxon>
        <taxon>Myxococcota</taxon>
        <taxon>Polyangia</taxon>
        <taxon>Polyangiales</taxon>
        <taxon>Polyangiaceae</taxon>
        <taxon>Sorangium</taxon>
    </lineage>
</organism>
<evidence type="ECO:0000313" key="6">
    <source>
        <dbReference type="Proteomes" id="UP000075502"/>
    </source>
</evidence>
<reference evidence="5 6" key="1">
    <citation type="submission" date="2014-02" db="EMBL/GenBank/DDBJ databases">
        <title>The small core and large imbalanced accessory genome model reveals a collaborative survival strategy of Sorangium cellulosum strains in nature.</title>
        <authorList>
            <person name="Han K."/>
            <person name="Peng R."/>
            <person name="Blom J."/>
            <person name="Li Y.-Z."/>
        </authorList>
    </citation>
    <scope>NUCLEOTIDE SEQUENCE [LARGE SCALE GENOMIC DNA]</scope>
    <source>
        <strain evidence="5 6">So0007-03</strain>
    </source>
</reference>
<dbReference type="Pfam" id="PF05593">
    <property type="entry name" value="RHS_repeat"/>
    <property type="match status" value="3"/>
</dbReference>
<dbReference type="InterPro" id="IPR022385">
    <property type="entry name" value="Rhs_assc_core"/>
</dbReference>
<sequence>GGGGGGSNQGAGPPSPPAAPGADGQAAAGHPVDIVTGAMFTPPETDFLLPGPLPVRWIRTYRTSSVLRECGIGRGWSHALGWQAEIRDDRLTLLDETLRPTTLAVPPSDVEALLPFGRRVFWDGDALVVDLDDGILRVLRRGPAPGTFRLAELRDRAGNLAEVTWDEREVVQIVDSVGRRAWLVREGQLKSWWVAATGADGVEHTKRLVTYELDTNGDLVRAIDAGGVETRYAYDDAHYLVLEQQPGGLRYHFVYADVSGERRCVETWGDLEGADVLQEIGAPEASMAARPRGLFHMRFEYGPGPHETTVIDGLGYRFRYKGNALGLVERYQDPAGQQKDLSYNAVGQVVRSTTSDGTERSTYDARGRLASFTDAMGRSFSLKRREDGAIVEVRDPAGARYAFTVGDHGQVLERADPLGATTRYEHDRRGQVIAIVAPDGTVESLEHDAHGNLAARTLPGGGTARYTHDLFGQLVRVEMPGGAVYELDYDSRGLPVRVRAPGGVVTERAFNDARRPVSTRHPGGGVSSARYVGHLVVEEVQADGARYRFGYDARGRLAWVRNPAGESLTIERDACGRVIRTRTFSGVETTYEHDARGRIVRAEVAGTTVRKIAYDACGDVIRREDGDVVTTLDYDDRGFVRRGTRGATEVLLERDAAGRIVREEQRVGGWQYRVERAFDAKGWATAKRYSTGWQVQVGRGPSSDVESITVESAAGVERILREVDALGKETARVREGGYAIRTERDAQGRPVATALEDAAGKPVRARRYVWSKTGPIEQIIDSAAGVRTYELDVFGRPLAVSGLGAQEQIRYDPNGTPLRSGEDRVGPGGRLLRAAGVAFTWDAQGRLASRAPEGGSAGWTYEYDGLDALARATRGDGLVVQYHVDAFNRRLGEVRSDGGSTWFGWDDQTQVEEVSSSGASVRRVFADDEITPLLEGSAAGPWRSVVTDATATPWLTVDPTGAATGQDLGAFGGVTRQEGPFTAIRFAGQRHDELTGLTYHRARYYAQELGTFTTPDPLWIDASMFELAFVPNVTLWVDPLGLVILLLSDDPQCVYGANARAWATGHRIVHYSELGNPRALANDNDLYVYGHGSPGTIHYADRGGNFTGSTMTGQQLASSIRGAGFTGRNIHMTVCHGGTDPPGQPGGSIAQSVANATGATTVGCVGAKMFDHPTIPGVTVAGAGGTMQPFTRRP</sequence>
<protein>
    <submittedName>
        <fullName evidence="5">Uncharacterized protein</fullName>
    </submittedName>
</protein>
<keyword evidence="1" id="KW-0677">Repeat</keyword>
<dbReference type="PANTHER" id="PTHR32305">
    <property type="match status" value="1"/>
</dbReference>
<dbReference type="EMBL" id="JEME01000141">
    <property type="protein sequence ID" value="KYG11064.1"/>
    <property type="molecule type" value="Genomic_DNA"/>
</dbReference>
<dbReference type="InterPro" id="IPR031325">
    <property type="entry name" value="RHS_repeat"/>
</dbReference>
<feature type="non-terminal residue" evidence="5">
    <location>
        <position position="1"/>
    </location>
</feature>
<dbReference type="Pfam" id="PF25023">
    <property type="entry name" value="TEN_YD-shell"/>
    <property type="match status" value="2"/>
</dbReference>
<proteinExistence type="predicted"/>
<feature type="domain" description="DUF6531" evidence="3">
    <location>
        <begin position="29"/>
        <end position="99"/>
    </location>
</feature>
<evidence type="ECO:0000256" key="1">
    <source>
        <dbReference type="ARBA" id="ARBA00022737"/>
    </source>
</evidence>
<feature type="region of interest" description="Disordered" evidence="2">
    <location>
        <begin position="1"/>
        <end position="28"/>
    </location>
</feature>
<dbReference type="AlphaFoldDB" id="A0A150U2G9"/>
<gene>
    <name evidence="5" type="ORF">BE21_01080</name>
</gene>